<keyword evidence="3" id="KW-1185">Reference proteome</keyword>
<accession>A0A942DWW1</accession>
<feature type="transmembrane region" description="Helical" evidence="1">
    <location>
        <begin position="41"/>
        <end position="68"/>
    </location>
</feature>
<organism evidence="2 3">
    <name type="scientific">Pseudaminobacter soli</name>
    <name type="common">ex Zhang et al. 2022</name>
    <dbReference type="NCBI Taxonomy" id="2831468"/>
    <lineage>
        <taxon>Bacteria</taxon>
        <taxon>Pseudomonadati</taxon>
        <taxon>Pseudomonadota</taxon>
        <taxon>Alphaproteobacteria</taxon>
        <taxon>Hyphomicrobiales</taxon>
        <taxon>Phyllobacteriaceae</taxon>
        <taxon>Pseudaminobacter</taxon>
    </lineage>
</organism>
<dbReference type="RefSeq" id="WP_188254300.1">
    <property type="nucleotide sequence ID" value="NZ_JABVCF010000004.1"/>
</dbReference>
<evidence type="ECO:0000313" key="3">
    <source>
        <dbReference type="Proteomes" id="UP000680348"/>
    </source>
</evidence>
<comment type="caution">
    <text evidence="2">The sequence shown here is derived from an EMBL/GenBank/DDBJ whole genome shotgun (WGS) entry which is preliminary data.</text>
</comment>
<keyword evidence="1" id="KW-1133">Transmembrane helix</keyword>
<reference evidence="2" key="1">
    <citation type="submission" date="2021-04" db="EMBL/GenBank/DDBJ databases">
        <title>Pseudaminobacter soli sp. nov., isolated from paddy soil contaminated by heavy metals.</title>
        <authorList>
            <person name="Zhang K."/>
        </authorList>
    </citation>
    <scope>NUCLEOTIDE SEQUENCE</scope>
    <source>
        <strain evidence="2">19-2017</strain>
    </source>
</reference>
<gene>
    <name evidence="2" type="ORF">KEU06_08850</name>
</gene>
<dbReference type="AlphaFoldDB" id="A0A942DWW1"/>
<keyword evidence="1" id="KW-0472">Membrane</keyword>
<proteinExistence type="predicted"/>
<feature type="transmembrane region" description="Helical" evidence="1">
    <location>
        <begin position="6"/>
        <end position="29"/>
    </location>
</feature>
<evidence type="ECO:0000256" key="1">
    <source>
        <dbReference type="SAM" id="Phobius"/>
    </source>
</evidence>
<keyword evidence="1" id="KW-0812">Transmembrane</keyword>
<dbReference type="EMBL" id="JAGWCR010000004">
    <property type="protein sequence ID" value="MBS3648736.1"/>
    <property type="molecule type" value="Genomic_DNA"/>
</dbReference>
<evidence type="ECO:0000313" key="2">
    <source>
        <dbReference type="EMBL" id="MBS3648736.1"/>
    </source>
</evidence>
<dbReference type="Proteomes" id="UP000680348">
    <property type="component" value="Unassembled WGS sequence"/>
</dbReference>
<sequence length="69" mass="7312">MTGLEIVGASALYLVGLYVVSMLLTWFTIFLNRKGDGLSALIFGGVMFYFMFGSGIVVGLVLLGMALVG</sequence>
<protein>
    <submittedName>
        <fullName evidence="2">Uncharacterized protein</fullName>
    </submittedName>
</protein>
<name>A0A942DWW1_9HYPH</name>